<feature type="transmembrane region" description="Helical" evidence="1">
    <location>
        <begin position="12"/>
        <end position="31"/>
    </location>
</feature>
<keyword evidence="1" id="KW-0472">Membrane</keyword>
<dbReference type="AlphaFoldDB" id="A0A343K667"/>
<organism evidence="2">
    <name type="scientific">Paphnutius ruficeps</name>
    <dbReference type="NCBI Taxonomy" id="1035836"/>
    <lineage>
        <taxon>Eukaryota</taxon>
        <taxon>Metazoa</taxon>
        <taxon>Ecdysozoa</taxon>
        <taxon>Arthropoda</taxon>
        <taxon>Hexapoda</taxon>
        <taxon>Insecta</taxon>
        <taxon>Pterygota</taxon>
        <taxon>Neoptera</taxon>
        <taxon>Paraneoptera</taxon>
        <taxon>Hemiptera</taxon>
        <taxon>Auchenorrhyncha</taxon>
        <taxon>Cercopoidea</taxon>
        <taxon>Cercopidae</taxon>
        <taxon>Cercopidae incertae sedis</taxon>
        <taxon>Paphnutius</taxon>
    </lineage>
</organism>
<reference evidence="2" key="1">
    <citation type="journal article" date="2017" name="Zool. J. Linn. Soc.">
        <title>Insufficient power of mitogenomic data in resolving the auchenorrhynchan monophyly.</title>
        <authorList>
            <person name="Song N."/>
            <person name="Cai W."/>
            <person name="Li H."/>
        </authorList>
    </citation>
    <scope>NUCLEOTIDE SEQUENCE</scope>
</reference>
<evidence type="ECO:0000313" key="2">
    <source>
        <dbReference type="EMBL" id="ATD53066.1"/>
    </source>
</evidence>
<geneLocation type="mitochondrion" evidence="2"/>
<keyword evidence="1" id="KW-1133">Transmembrane helix</keyword>
<keyword evidence="2" id="KW-0496">Mitochondrion</keyword>
<dbReference type="EMBL" id="KX437731">
    <property type="protein sequence ID" value="ATD53066.1"/>
    <property type="molecule type" value="Genomic_DNA"/>
</dbReference>
<evidence type="ECO:0000256" key="1">
    <source>
        <dbReference type="SAM" id="Phobius"/>
    </source>
</evidence>
<gene>
    <name evidence="2" type="primary">atp8</name>
</gene>
<protein>
    <submittedName>
        <fullName evidence="2">ATP synthase F0 subunit 8</fullName>
    </submittedName>
</protein>
<accession>A0A343K667</accession>
<proteinExistence type="predicted"/>
<name>A0A343K667_9HEMI</name>
<keyword evidence="1" id="KW-0812">Transmembrane</keyword>
<sequence>MPQMAPMWWTSLFLVFISSYLIINTIIYFNYNCDAKCVLIVKYTNLCWKW</sequence>